<dbReference type="SUPFAM" id="SSF47413">
    <property type="entry name" value="lambda repressor-like DNA-binding domains"/>
    <property type="match status" value="1"/>
</dbReference>
<name>A0ABY1KGQ2_9BACL</name>
<dbReference type="EMBL" id="FTNK01000042">
    <property type="protein sequence ID" value="SIR71611.1"/>
    <property type="molecule type" value="Genomic_DNA"/>
</dbReference>
<dbReference type="InterPro" id="IPR010982">
    <property type="entry name" value="Lambda_DNA-bd_dom_sf"/>
</dbReference>
<evidence type="ECO:0000256" key="1">
    <source>
        <dbReference type="ARBA" id="ARBA00023125"/>
    </source>
</evidence>
<dbReference type="Proteomes" id="UP000186666">
    <property type="component" value="Unassembled WGS sequence"/>
</dbReference>
<dbReference type="RefSeq" id="WP_068591257.1">
    <property type="nucleotide sequence ID" value="NZ_FTNK01000042.1"/>
</dbReference>
<evidence type="ECO:0000313" key="3">
    <source>
        <dbReference type="EMBL" id="SIR71611.1"/>
    </source>
</evidence>
<dbReference type="InterPro" id="IPR001387">
    <property type="entry name" value="Cro/C1-type_HTH"/>
</dbReference>
<keyword evidence="4" id="KW-1185">Reference proteome</keyword>
<sequence length="105" mass="12492">MNLGERLRSIRKNRNFTLDKIHEKSNISRASLSEWENNKRKPTVRALERWADAVGIEFWDIFFEPSSFSPNSEEIDMIFLFRMLSLKDQEHLHALLKLMAKKQTN</sequence>
<protein>
    <submittedName>
        <fullName evidence="3">Helix-turn-helix domain-containing protein</fullName>
    </submittedName>
</protein>
<comment type="caution">
    <text evidence="3">The sequence shown here is derived from an EMBL/GenBank/DDBJ whole genome shotgun (WGS) entry which is preliminary data.</text>
</comment>
<dbReference type="CDD" id="cd00093">
    <property type="entry name" value="HTH_XRE"/>
    <property type="match status" value="1"/>
</dbReference>
<dbReference type="Gene3D" id="1.10.260.40">
    <property type="entry name" value="lambda repressor-like DNA-binding domains"/>
    <property type="match status" value="1"/>
</dbReference>
<dbReference type="InterPro" id="IPR050807">
    <property type="entry name" value="TransReg_Diox_bact_type"/>
</dbReference>
<reference evidence="3 4" key="1">
    <citation type="submission" date="2017-01" db="EMBL/GenBank/DDBJ databases">
        <authorList>
            <person name="Varghese N."/>
            <person name="Submissions S."/>
        </authorList>
    </citation>
    <scope>NUCLEOTIDE SEQUENCE [LARGE SCALE GENOMIC DNA]</scope>
    <source>
        <strain evidence="3 4">ATCC 23464</strain>
    </source>
</reference>
<accession>A0ABY1KGQ2</accession>
<dbReference type="SMART" id="SM00530">
    <property type="entry name" value="HTH_XRE"/>
    <property type="match status" value="1"/>
</dbReference>
<dbReference type="PROSITE" id="PS50943">
    <property type="entry name" value="HTH_CROC1"/>
    <property type="match status" value="1"/>
</dbReference>
<gene>
    <name evidence="3" type="ORF">SAMN05421578_14211</name>
</gene>
<keyword evidence="1" id="KW-0238">DNA-binding</keyword>
<dbReference type="PANTHER" id="PTHR46797">
    <property type="entry name" value="HTH-TYPE TRANSCRIPTIONAL REGULATOR"/>
    <property type="match status" value="1"/>
</dbReference>
<dbReference type="PANTHER" id="PTHR46797:SF1">
    <property type="entry name" value="METHYLPHOSPHONATE SYNTHASE"/>
    <property type="match status" value="1"/>
</dbReference>
<evidence type="ECO:0000313" key="4">
    <source>
        <dbReference type="Proteomes" id="UP000186666"/>
    </source>
</evidence>
<feature type="domain" description="HTH cro/C1-type" evidence="2">
    <location>
        <begin position="7"/>
        <end position="68"/>
    </location>
</feature>
<organism evidence="3 4">
    <name type="scientific">Paenibacillus macquariensis</name>
    <dbReference type="NCBI Taxonomy" id="948756"/>
    <lineage>
        <taxon>Bacteria</taxon>
        <taxon>Bacillati</taxon>
        <taxon>Bacillota</taxon>
        <taxon>Bacilli</taxon>
        <taxon>Bacillales</taxon>
        <taxon>Paenibacillaceae</taxon>
        <taxon>Paenibacillus</taxon>
    </lineage>
</organism>
<proteinExistence type="predicted"/>
<evidence type="ECO:0000259" key="2">
    <source>
        <dbReference type="PROSITE" id="PS50943"/>
    </source>
</evidence>
<dbReference type="Pfam" id="PF12844">
    <property type="entry name" value="HTH_19"/>
    <property type="match status" value="1"/>
</dbReference>